<keyword evidence="5" id="KW-0472">Membrane</keyword>
<accession>A0AAP0GDX6</accession>
<keyword evidence="8" id="KW-0732">Signal</keyword>
<protein>
    <recommendedName>
        <fullName evidence="9">SOSEKI DIX-like domain-containing protein</fullName>
    </recommendedName>
</protein>
<evidence type="ECO:0000256" key="5">
    <source>
        <dbReference type="ARBA" id="ARBA00023136"/>
    </source>
</evidence>
<evidence type="ECO:0000256" key="2">
    <source>
        <dbReference type="ARBA" id="ARBA00022473"/>
    </source>
</evidence>
<evidence type="ECO:0000313" key="10">
    <source>
        <dbReference type="EMBL" id="KAK8953992.1"/>
    </source>
</evidence>
<dbReference type="GO" id="GO:0051258">
    <property type="term" value="P:protein polymerization"/>
    <property type="evidence" value="ECO:0007669"/>
    <property type="project" value="UniProtKB-ARBA"/>
</dbReference>
<dbReference type="EMBL" id="JBBWWQ010000002">
    <property type="protein sequence ID" value="KAK8953992.1"/>
    <property type="molecule type" value="Genomic_DNA"/>
</dbReference>
<dbReference type="InterPro" id="IPR010369">
    <property type="entry name" value="SOK"/>
</dbReference>
<keyword evidence="4" id="KW-0132">Cell division</keyword>
<keyword evidence="6" id="KW-0131">Cell cycle</keyword>
<keyword evidence="2" id="KW-0217">Developmental protein</keyword>
<feature type="signal peptide" evidence="8">
    <location>
        <begin position="1"/>
        <end position="16"/>
    </location>
</feature>
<name>A0AAP0GDX6_9ASPA</name>
<sequence>MTAAALLFLRFCRCLIKENHDCCCQETPPMVLPQRCVTVLRGNQIQAMHSWSWKRFYRKSFVWQDLVKDDLILLAHGNDYILKGSLIQSLAAIISCRSGWRSRSLVDSGTFLIFRKQQWPFHFLGEKPENFFWGGGQQFNQIDLVRSCLNLTRSCSLNHIKSFCR</sequence>
<dbReference type="PANTHER" id="PTHR31083:SF6">
    <property type="entry name" value="PROTEIN SOSEKI 3"/>
    <property type="match status" value="1"/>
</dbReference>
<evidence type="ECO:0000256" key="6">
    <source>
        <dbReference type="ARBA" id="ARBA00023306"/>
    </source>
</evidence>
<dbReference type="Proteomes" id="UP001418222">
    <property type="component" value="Unassembled WGS sequence"/>
</dbReference>
<gene>
    <name evidence="10" type="ORF">KSP39_PZI002372</name>
</gene>
<evidence type="ECO:0000256" key="8">
    <source>
        <dbReference type="SAM" id="SignalP"/>
    </source>
</evidence>
<dbReference type="AlphaFoldDB" id="A0AAP0GDX6"/>
<dbReference type="PANTHER" id="PTHR31083">
    <property type="entry name" value="UPSTREAM OF FLC PROTEIN (DUF966)"/>
    <property type="match status" value="1"/>
</dbReference>
<feature type="chain" id="PRO_5043044493" description="SOSEKI DIX-like domain-containing protein" evidence="8">
    <location>
        <begin position="17"/>
        <end position="165"/>
    </location>
</feature>
<keyword evidence="11" id="KW-1185">Reference proteome</keyword>
<proteinExistence type="inferred from homology"/>
<feature type="domain" description="SOSEKI DIX-like" evidence="9">
    <location>
        <begin position="37"/>
        <end position="86"/>
    </location>
</feature>
<comment type="similarity">
    <text evidence="7">Belongs to the SOSEKI family.</text>
</comment>
<evidence type="ECO:0000256" key="3">
    <source>
        <dbReference type="ARBA" id="ARBA00022475"/>
    </source>
</evidence>
<dbReference type="Pfam" id="PF06136">
    <property type="entry name" value="SOK"/>
    <property type="match status" value="1"/>
</dbReference>
<keyword evidence="3" id="KW-1003">Cell membrane</keyword>
<evidence type="ECO:0000256" key="7">
    <source>
        <dbReference type="ARBA" id="ARBA00024211"/>
    </source>
</evidence>
<dbReference type="GO" id="GO:0051301">
    <property type="term" value="P:cell division"/>
    <property type="evidence" value="ECO:0007669"/>
    <property type="project" value="UniProtKB-KW"/>
</dbReference>
<dbReference type="GO" id="GO:0005886">
    <property type="term" value="C:plasma membrane"/>
    <property type="evidence" value="ECO:0007669"/>
    <property type="project" value="UniProtKB-SubCell"/>
</dbReference>
<comment type="caution">
    <text evidence="10">The sequence shown here is derived from an EMBL/GenBank/DDBJ whole genome shotgun (WGS) entry which is preliminary data.</text>
</comment>
<evidence type="ECO:0000256" key="1">
    <source>
        <dbReference type="ARBA" id="ARBA00004413"/>
    </source>
</evidence>
<organism evidence="10 11">
    <name type="scientific">Platanthera zijinensis</name>
    <dbReference type="NCBI Taxonomy" id="2320716"/>
    <lineage>
        <taxon>Eukaryota</taxon>
        <taxon>Viridiplantae</taxon>
        <taxon>Streptophyta</taxon>
        <taxon>Embryophyta</taxon>
        <taxon>Tracheophyta</taxon>
        <taxon>Spermatophyta</taxon>
        <taxon>Magnoliopsida</taxon>
        <taxon>Liliopsida</taxon>
        <taxon>Asparagales</taxon>
        <taxon>Orchidaceae</taxon>
        <taxon>Orchidoideae</taxon>
        <taxon>Orchideae</taxon>
        <taxon>Orchidinae</taxon>
        <taxon>Platanthera</taxon>
    </lineage>
</organism>
<dbReference type="InterPro" id="IPR048351">
    <property type="entry name" value="SOK_DIX"/>
</dbReference>
<evidence type="ECO:0000313" key="11">
    <source>
        <dbReference type="Proteomes" id="UP001418222"/>
    </source>
</evidence>
<evidence type="ECO:0000259" key="9">
    <source>
        <dbReference type="Pfam" id="PF06136"/>
    </source>
</evidence>
<comment type="subcellular location">
    <subcellularLocation>
        <location evidence="1">Cell membrane</location>
        <topology evidence="1">Peripheral membrane protein</topology>
        <orientation evidence="1">Cytoplasmic side</orientation>
    </subcellularLocation>
</comment>
<evidence type="ECO:0000256" key="4">
    <source>
        <dbReference type="ARBA" id="ARBA00022618"/>
    </source>
</evidence>
<reference evidence="10 11" key="1">
    <citation type="journal article" date="2022" name="Nat. Plants">
        <title>Genomes of leafy and leafless Platanthera orchids illuminate the evolution of mycoheterotrophy.</title>
        <authorList>
            <person name="Li M.H."/>
            <person name="Liu K.W."/>
            <person name="Li Z."/>
            <person name="Lu H.C."/>
            <person name="Ye Q.L."/>
            <person name="Zhang D."/>
            <person name="Wang J.Y."/>
            <person name="Li Y.F."/>
            <person name="Zhong Z.M."/>
            <person name="Liu X."/>
            <person name="Yu X."/>
            <person name="Liu D.K."/>
            <person name="Tu X.D."/>
            <person name="Liu B."/>
            <person name="Hao Y."/>
            <person name="Liao X.Y."/>
            <person name="Jiang Y.T."/>
            <person name="Sun W.H."/>
            <person name="Chen J."/>
            <person name="Chen Y.Q."/>
            <person name="Ai Y."/>
            <person name="Zhai J.W."/>
            <person name="Wu S.S."/>
            <person name="Zhou Z."/>
            <person name="Hsiao Y.Y."/>
            <person name="Wu W.L."/>
            <person name="Chen Y.Y."/>
            <person name="Lin Y.F."/>
            <person name="Hsu J.L."/>
            <person name="Li C.Y."/>
            <person name="Wang Z.W."/>
            <person name="Zhao X."/>
            <person name="Zhong W.Y."/>
            <person name="Ma X.K."/>
            <person name="Ma L."/>
            <person name="Huang J."/>
            <person name="Chen G.Z."/>
            <person name="Huang M.Z."/>
            <person name="Huang L."/>
            <person name="Peng D.H."/>
            <person name="Luo Y.B."/>
            <person name="Zou S.Q."/>
            <person name="Chen S.P."/>
            <person name="Lan S."/>
            <person name="Tsai W.C."/>
            <person name="Van de Peer Y."/>
            <person name="Liu Z.J."/>
        </authorList>
    </citation>
    <scope>NUCLEOTIDE SEQUENCE [LARGE SCALE GENOMIC DNA]</scope>
    <source>
        <strain evidence="10">Lor287</strain>
    </source>
</reference>